<evidence type="ECO:0000259" key="1">
    <source>
        <dbReference type="PROSITE" id="PS50181"/>
    </source>
</evidence>
<protein>
    <submittedName>
        <fullName evidence="2">CLUMA_CG016818, isoform A</fullName>
    </submittedName>
</protein>
<accession>A0A1J1IX78</accession>
<dbReference type="AlphaFoldDB" id="A0A1J1IX78"/>
<keyword evidence="3" id="KW-1185">Reference proteome</keyword>
<reference evidence="2 3" key="1">
    <citation type="submission" date="2015-04" db="EMBL/GenBank/DDBJ databases">
        <authorList>
            <person name="Syromyatnikov M.Y."/>
            <person name="Popov V.N."/>
        </authorList>
    </citation>
    <scope>NUCLEOTIDE SEQUENCE [LARGE SCALE GENOMIC DNA]</scope>
</reference>
<evidence type="ECO:0000313" key="2">
    <source>
        <dbReference type="EMBL" id="CRL03766.1"/>
    </source>
</evidence>
<dbReference type="Gene3D" id="3.80.10.10">
    <property type="entry name" value="Ribonuclease Inhibitor"/>
    <property type="match status" value="1"/>
</dbReference>
<dbReference type="InterPro" id="IPR032675">
    <property type="entry name" value="LRR_dom_sf"/>
</dbReference>
<dbReference type="Proteomes" id="UP000183832">
    <property type="component" value="Unassembled WGS sequence"/>
</dbReference>
<dbReference type="SMART" id="SM00256">
    <property type="entry name" value="FBOX"/>
    <property type="match status" value="1"/>
</dbReference>
<sequence>MFAAVSSFIKKIREPKPNDPFAVLPKNCCENILQFLSGAELLECSKVNKRWNSVIGKSESFEKKVRLKVSEIFGGALGSFTIHDVNFIITNGRRYKHIKLFITRKLTSHHLLLLASFKWISVRFYYHAFRTEIEMTNFFGIIEANVEELELRDIRCIFSRKDNILAPNMIFPKLRTLRLADCNTYIYSQIFQNVKTIQMLHLETKIFSAVDYKDWEFIERVKAFQTILRNNQNLKVLGFYLHQTDFDNLFIDDKFLCGFKFQLEALKFKKFRKQPEPKSNTIQMENLQKFLSMHNKTLKYLELNEWLGNDVLETVINTMDNLKTLAICELETYGTHDDSIANMNFFKNESIESVSLHAGYSKFNELQRILVGQFPNLKALRIGTVNQPILKVLVEKAHKLEHLETDFFTAFFPPDRSALRHLRSMRIHIDYARHFKDILRDFSYYSNFETVFLNAAKTVDIFHKAHGIF</sequence>
<feature type="domain" description="F-box" evidence="1">
    <location>
        <begin position="18"/>
        <end position="64"/>
    </location>
</feature>
<dbReference type="Pfam" id="PF00646">
    <property type="entry name" value="F-box"/>
    <property type="match status" value="1"/>
</dbReference>
<name>A0A1J1IX78_9DIPT</name>
<dbReference type="Gene3D" id="1.20.1280.50">
    <property type="match status" value="1"/>
</dbReference>
<proteinExistence type="predicted"/>
<dbReference type="InterPro" id="IPR036047">
    <property type="entry name" value="F-box-like_dom_sf"/>
</dbReference>
<gene>
    <name evidence="2" type="ORF">CLUMA_CG016818</name>
</gene>
<dbReference type="OrthoDB" id="7797112at2759"/>
<dbReference type="SUPFAM" id="SSF81383">
    <property type="entry name" value="F-box domain"/>
    <property type="match status" value="1"/>
</dbReference>
<dbReference type="EMBL" id="CVRI01000059">
    <property type="protein sequence ID" value="CRL03766.1"/>
    <property type="molecule type" value="Genomic_DNA"/>
</dbReference>
<dbReference type="PROSITE" id="PS50181">
    <property type="entry name" value="FBOX"/>
    <property type="match status" value="1"/>
</dbReference>
<evidence type="ECO:0000313" key="3">
    <source>
        <dbReference type="Proteomes" id="UP000183832"/>
    </source>
</evidence>
<organism evidence="2 3">
    <name type="scientific">Clunio marinus</name>
    <dbReference type="NCBI Taxonomy" id="568069"/>
    <lineage>
        <taxon>Eukaryota</taxon>
        <taxon>Metazoa</taxon>
        <taxon>Ecdysozoa</taxon>
        <taxon>Arthropoda</taxon>
        <taxon>Hexapoda</taxon>
        <taxon>Insecta</taxon>
        <taxon>Pterygota</taxon>
        <taxon>Neoptera</taxon>
        <taxon>Endopterygota</taxon>
        <taxon>Diptera</taxon>
        <taxon>Nematocera</taxon>
        <taxon>Chironomoidea</taxon>
        <taxon>Chironomidae</taxon>
        <taxon>Clunio</taxon>
    </lineage>
</organism>
<dbReference type="InterPro" id="IPR001810">
    <property type="entry name" value="F-box_dom"/>
</dbReference>
<dbReference type="SUPFAM" id="SSF52047">
    <property type="entry name" value="RNI-like"/>
    <property type="match status" value="1"/>
</dbReference>